<evidence type="ECO:0000256" key="10">
    <source>
        <dbReference type="ARBA" id="ARBA00023015"/>
    </source>
</evidence>
<dbReference type="EC" id="3.5.1.98" evidence="4"/>
<keyword evidence="11" id="KW-0804">Transcription</keyword>
<dbReference type="GO" id="GO:0005634">
    <property type="term" value="C:nucleus"/>
    <property type="evidence" value="ECO:0007669"/>
    <property type="project" value="UniProtKB-SubCell"/>
</dbReference>
<comment type="catalytic activity">
    <reaction evidence="13">
        <text>N(6)-acetyl-L-lysyl-[histone] + H2O = L-lysyl-[histone] + acetate</text>
        <dbReference type="Rhea" id="RHEA:58196"/>
        <dbReference type="Rhea" id="RHEA-COMP:9845"/>
        <dbReference type="Rhea" id="RHEA-COMP:11338"/>
        <dbReference type="ChEBI" id="CHEBI:15377"/>
        <dbReference type="ChEBI" id="CHEBI:29969"/>
        <dbReference type="ChEBI" id="CHEBI:30089"/>
        <dbReference type="ChEBI" id="CHEBI:61930"/>
        <dbReference type="EC" id="3.5.1.98"/>
    </reaction>
    <physiologicalReaction direction="left-to-right" evidence="13">
        <dbReference type="Rhea" id="RHEA:58197"/>
    </physiologicalReaction>
</comment>
<keyword evidence="6" id="KW-0479">Metal-binding</keyword>
<comment type="caution">
    <text evidence="15">The sequence shown here is derived from an EMBL/GenBank/DDBJ whole genome shotgun (WGS) entry which is preliminary data.</text>
</comment>
<gene>
    <name evidence="15" type="primary">HDA5</name>
    <name evidence="15" type="ORF">AAHA92_25852</name>
</gene>
<evidence type="ECO:0000256" key="2">
    <source>
        <dbReference type="ARBA" id="ARBA00004123"/>
    </source>
</evidence>
<dbReference type="InterPro" id="IPR023696">
    <property type="entry name" value="Ureohydrolase_dom_sf"/>
</dbReference>
<evidence type="ECO:0000256" key="1">
    <source>
        <dbReference type="ARBA" id="ARBA00001947"/>
    </source>
</evidence>
<reference evidence="15 16" key="1">
    <citation type="submission" date="2024-06" db="EMBL/GenBank/DDBJ databases">
        <title>A chromosome level genome sequence of Diviner's sage (Salvia divinorum).</title>
        <authorList>
            <person name="Ford S.A."/>
            <person name="Ro D.-K."/>
            <person name="Ness R.W."/>
            <person name="Phillips M.A."/>
        </authorList>
    </citation>
    <scope>NUCLEOTIDE SEQUENCE [LARGE SCALE GENOMIC DNA]</scope>
    <source>
        <strain evidence="15">SAF-2024a</strain>
        <tissue evidence="15">Leaf</tissue>
    </source>
</reference>
<name>A0ABD1GC33_SALDI</name>
<dbReference type="SUPFAM" id="SSF52768">
    <property type="entry name" value="Arginase/deacetylase"/>
    <property type="match status" value="1"/>
</dbReference>
<evidence type="ECO:0000313" key="15">
    <source>
        <dbReference type="EMBL" id="KAL1541656.1"/>
    </source>
</evidence>
<dbReference type="Gene3D" id="3.40.800.20">
    <property type="entry name" value="Histone deacetylase domain"/>
    <property type="match status" value="1"/>
</dbReference>
<evidence type="ECO:0000256" key="11">
    <source>
        <dbReference type="ARBA" id="ARBA00023163"/>
    </source>
</evidence>
<evidence type="ECO:0000256" key="3">
    <source>
        <dbReference type="ARBA" id="ARBA00007738"/>
    </source>
</evidence>
<evidence type="ECO:0000259" key="14">
    <source>
        <dbReference type="Pfam" id="PF00850"/>
    </source>
</evidence>
<dbReference type="GO" id="GO:0046872">
    <property type="term" value="F:metal ion binding"/>
    <property type="evidence" value="ECO:0007669"/>
    <property type="project" value="UniProtKB-KW"/>
</dbReference>
<dbReference type="InterPro" id="IPR023801">
    <property type="entry name" value="His_deacetylse_dom"/>
</dbReference>
<evidence type="ECO:0000256" key="5">
    <source>
        <dbReference type="ARBA" id="ARBA00022491"/>
    </source>
</evidence>
<keyword evidence="16" id="KW-1185">Reference proteome</keyword>
<feature type="domain" description="Histone deacetylase" evidence="14">
    <location>
        <begin position="41"/>
        <end position="341"/>
    </location>
</feature>
<evidence type="ECO:0000313" key="16">
    <source>
        <dbReference type="Proteomes" id="UP001567538"/>
    </source>
</evidence>
<dbReference type="InterPro" id="IPR037138">
    <property type="entry name" value="His_deacetylse_dom_sf"/>
</dbReference>
<evidence type="ECO:0000256" key="12">
    <source>
        <dbReference type="ARBA" id="ARBA00023242"/>
    </source>
</evidence>
<organism evidence="15 16">
    <name type="scientific">Salvia divinorum</name>
    <name type="common">Maria pastora</name>
    <name type="synonym">Diviner's sage</name>
    <dbReference type="NCBI Taxonomy" id="28513"/>
    <lineage>
        <taxon>Eukaryota</taxon>
        <taxon>Viridiplantae</taxon>
        <taxon>Streptophyta</taxon>
        <taxon>Embryophyta</taxon>
        <taxon>Tracheophyta</taxon>
        <taxon>Spermatophyta</taxon>
        <taxon>Magnoliopsida</taxon>
        <taxon>eudicotyledons</taxon>
        <taxon>Gunneridae</taxon>
        <taxon>Pentapetalae</taxon>
        <taxon>asterids</taxon>
        <taxon>lamiids</taxon>
        <taxon>Lamiales</taxon>
        <taxon>Lamiaceae</taxon>
        <taxon>Nepetoideae</taxon>
        <taxon>Mentheae</taxon>
        <taxon>Salviinae</taxon>
        <taxon>Salvia</taxon>
        <taxon>Salvia subgen. Calosphace</taxon>
    </lineage>
</organism>
<sequence>MESNGETESSLSRSNGGEDRRVGLIFDERMCNHSAPAEEDHPECPDRIRVIWNLLNSSGLAKRCIILKARDVEDNHLALVHTKKHISLIKSISSGNSDSKRSRIAAKFNSIYFSEGSTEAASLAAGSVIEAAEKVAKGELDSAFAIVRPPGHHAEEGEPMGFCLYNNVAIATSYLLNERRDLGINKILIVDWDVHHGNGTQKMFYKDPRVLFFSVHRYDSGTFYPSGHDGSYIMTGEEPGAGHNINVPWEHGRCGDADYLAVWDNILIPVAREFNPNMIIISAGFDAAIGDPLGGCCISPHGYSIMLDKLMEFAGGKIVMALEGGYNLNSIATSARACVDVLLLGKAPNVVSEAYPFASTWLVIQEVRRELSTYWPVLGGELPEKMIRKTIQIGILSSDSEDETEDIALAVPEEVRTIEDVIQPLSNLKIDLDSQVGQEATMKPSWRSEHSKVDVWYATYGSNMKVPRFRCYIEGGQIEGMMRPCVGSMDKSEPKGIIWKTFPHRLFFARERTATWGPGGVAFLRPNSNVQEKTYLCLYKITLEQFNDVLLQENCLNLETSHPLFDSAALQTIQTEKSFSVELVQGGWYHNVVYLGNEGDIPVLTMTCSLSNVDDFISGKFPINPPCKEYANTLITGLVEGKQLSEVEASAYIQEASSKPL</sequence>
<keyword evidence="7 15" id="KW-0378">Hydrolase</keyword>
<comment type="similarity">
    <text evidence="3">Belongs to the histone deacetylase family. HD type 2 subfamily.</text>
</comment>
<dbReference type="GO" id="GO:0141221">
    <property type="term" value="F:histone deacetylase activity, hydrolytic mechanism"/>
    <property type="evidence" value="ECO:0007669"/>
    <property type="project" value="UniProtKB-EC"/>
</dbReference>
<dbReference type="InterPro" id="IPR000286">
    <property type="entry name" value="HDACs"/>
</dbReference>
<dbReference type="GO" id="GO:0050793">
    <property type="term" value="P:regulation of developmental process"/>
    <property type="evidence" value="ECO:0007669"/>
    <property type="project" value="UniProtKB-ARBA"/>
</dbReference>
<evidence type="ECO:0000256" key="13">
    <source>
        <dbReference type="ARBA" id="ARBA00049416"/>
    </source>
</evidence>
<dbReference type="GO" id="GO:0005737">
    <property type="term" value="C:cytoplasm"/>
    <property type="evidence" value="ECO:0007669"/>
    <property type="project" value="UniProtKB-ARBA"/>
</dbReference>
<dbReference type="Pfam" id="PF00850">
    <property type="entry name" value="Hist_deacetyl"/>
    <property type="match status" value="1"/>
</dbReference>
<comment type="cofactor">
    <cofactor evidence="1">
        <name>Zn(2+)</name>
        <dbReference type="ChEBI" id="CHEBI:29105"/>
    </cofactor>
</comment>
<comment type="subcellular location">
    <subcellularLocation>
        <location evidence="2">Nucleus</location>
    </subcellularLocation>
</comment>
<dbReference type="FunFam" id="3.40.800.20:FF:000014">
    <property type="entry name" value="Histone deacetylase 15"/>
    <property type="match status" value="1"/>
</dbReference>
<keyword evidence="10" id="KW-0805">Transcription regulation</keyword>
<dbReference type="Proteomes" id="UP001567538">
    <property type="component" value="Unassembled WGS sequence"/>
</dbReference>
<keyword evidence="8" id="KW-0862">Zinc</keyword>
<accession>A0ABD1GC33</accession>
<evidence type="ECO:0000256" key="7">
    <source>
        <dbReference type="ARBA" id="ARBA00022801"/>
    </source>
</evidence>
<dbReference type="PANTHER" id="PTHR10625">
    <property type="entry name" value="HISTONE DEACETYLASE HDAC1-RELATED"/>
    <property type="match status" value="1"/>
</dbReference>
<keyword evidence="9" id="KW-0156">Chromatin regulator</keyword>
<dbReference type="AlphaFoldDB" id="A0ABD1GC33"/>
<protein>
    <recommendedName>
        <fullName evidence="4">histone deacetylase</fullName>
        <ecNumber evidence="4">3.5.1.98</ecNumber>
    </recommendedName>
</protein>
<evidence type="ECO:0000256" key="6">
    <source>
        <dbReference type="ARBA" id="ARBA00022723"/>
    </source>
</evidence>
<evidence type="ECO:0000256" key="8">
    <source>
        <dbReference type="ARBA" id="ARBA00022833"/>
    </source>
</evidence>
<keyword evidence="12" id="KW-0539">Nucleus</keyword>
<evidence type="ECO:0000256" key="9">
    <source>
        <dbReference type="ARBA" id="ARBA00022853"/>
    </source>
</evidence>
<proteinExistence type="inferred from homology"/>
<keyword evidence="5" id="KW-0678">Repressor</keyword>
<evidence type="ECO:0000256" key="4">
    <source>
        <dbReference type="ARBA" id="ARBA00012111"/>
    </source>
</evidence>
<dbReference type="PRINTS" id="PR01270">
    <property type="entry name" value="HDASUPER"/>
</dbReference>
<dbReference type="Gene3D" id="3.10.490.10">
    <property type="entry name" value="Gamma-glutamyl cyclotransferase-like"/>
    <property type="match status" value="1"/>
</dbReference>
<dbReference type="PANTHER" id="PTHR10625:SF25">
    <property type="entry name" value="HISTONE DEACETYLASE 18-RELATED"/>
    <property type="match status" value="1"/>
</dbReference>
<dbReference type="EMBL" id="JBEAFC010000009">
    <property type="protein sequence ID" value="KAL1541656.1"/>
    <property type="molecule type" value="Genomic_DNA"/>
</dbReference>